<reference evidence="2" key="1">
    <citation type="submission" date="2015-08" db="EMBL/GenBank/DDBJ databases">
        <authorList>
            <person name="Babu N.S."/>
            <person name="Beckwith C.J."/>
            <person name="Beseler K.G."/>
            <person name="Brison A."/>
            <person name="Carone J.V."/>
            <person name="Caskin T.P."/>
            <person name="Diamond M."/>
            <person name="Durham M.E."/>
            <person name="Foxe J.M."/>
            <person name="Go M."/>
            <person name="Henderson B.A."/>
            <person name="Jones I.B."/>
            <person name="McGettigan J.A."/>
            <person name="Micheletti S.J."/>
            <person name="Nasrallah M.E."/>
            <person name="Ortiz D."/>
            <person name="Piller C.R."/>
            <person name="Privatt S.R."/>
            <person name="Schneider S.L."/>
            <person name="Sharp S."/>
            <person name="Smith T.C."/>
            <person name="Stanton J.D."/>
            <person name="Ullery H.E."/>
            <person name="Wilson R.J."/>
            <person name="Serrano M.G."/>
            <person name="Buck G."/>
            <person name="Lee V."/>
            <person name="Wang Y."/>
            <person name="Carvalho R."/>
            <person name="Voegtly L."/>
            <person name="Shi R."/>
            <person name="Duckworth R."/>
            <person name="Johnson A."/>
            <person name="Loviza R."/>
            <person name="Walstead R."/>
            <person name="Shah Z."/>
            <person name="Kiflezghi M."/>
            <person name="Wade K."/>
            <person name="Ball S.L."/>
            <person name="Bradley K.W."/>
            <person name="Asai D.J."/>
            <person name="Bowman C.A."/>
            <person name="Russell D.A."/>
            <person name="Pope W.H."/>
            <person name="Jacobs-Sera D."/>
            <person name="Hendrix R.W."/>
            <person name="Hatfull G.F."/>
        </authorList>
    </citation>
    <scope>NUCLEOTIDE SEQUENCE</scope>
</reference>
<dbReference type="EMBL" id="CZKA01000067">
    <property type="protein sequence ID" value="CUR60236.1"/>
    <property type="molecule type" value="Genomic_DNA"/>
</dbReference>
<proteinExistence type="predicted"/>
<keyword evidence="1" id="KW-0812">Transmembrane</keyword>
<name>A0A2P2CE20_9ZZZZ</name>
<sequence>MNRLRQSSRSALACRILLVLLPLVAVSAAWQRPGTPFLVLLLVLAGLWALLPESSAGIVVLLLVISWWAAAVRDPLGVRVLLAATALLAAHIAAVLASYGPARLPIDGRLASLWLLRGVAASAAALLAWAVATWLAGSGPQPALWSIALLGVAGAVVSASVLLRDTSSD</sequence>
<feature type="transmembrane region" description="Helical" evidence="1">
    <location>
        <begin position="80"/>
        <end position="102"/>
    </location>
</feature>
<feature type="transmembrane region" description="Helical" evidence="1">
    <location>
        <begin position="114"/>
        <end position="136"/>
    </location>
</feature>
<organism evidence="2">
    <name type="scientific">metagenome</name>
    <dbReference type="NCBI Taxonomy" id="256318"/>
    <lineage>
        <taxon>unclassified sequences</taxon>
        <taxon>metagenomes</taxon>
    </lineage>
</organism>
<protein>
    <submittedName>
        <fullName evidence="2">Uncharacterized protein</fullName>
    </submittedName>
</protein>
<accession>A0A2P2CE20</accession>
<feature type="transmembrane region" description="Helical" evidence="1">
    <location>
        <begin position="143"/>
        <end position="163"/>
    </location>
</feature>
<feature type="transmembrane region" description="Helical" evidence="1">
    <location>
        <begin position="38"/>
        <end position="68"/>
    </location>
</feature>
<keyword evidence="1" id="KW-0472">Membrane</keyword>
<keyword evidence="1" id="KW-1133">Transmembrane helix</keyword>
<evidence type="ECO:0000313" key="2">
    <source>
        <dbReference type="EMBL" id="CUR60236.1"/>
    </source>
</evidence>
<dbReference type="AlphaFoldDB" id="A0A2P2CE20"/>
<evidence type="ECO:0000256" key="1">
    <source>
        <dbReference type="SAM" id="Phobius"/>
    </source>
</evidence>
<gene>
    <name evidence="2" type="ORF">NOCA270153</name>
</gene>